<feature type="region of interest" description="Disordered" evidence="1">
    <location>
        <begin position="244"/>
        <end position="277"/>
    </location>
</feature>
<feature type="domain" description="DUF7587" evidence="2">
    <location>
        <begin position="44"/>
        <end position="181"/>
    </location>
</feature>
<feature type="region of interest" description="Disordered" evidence="1">
    <location>
        <begin position="46"/>
        <end position="71"/>
    </location>
</feature>
<dbReference type="Pfam" id="PF24494">
    <property type="entry name" value="DUF7587"/>
    <property type="match status" value="1"/>
</dbReference>
<accession>A0A0D1ZH65</accession>
<sequence length="277" mass="32159">MENDATFNSGIVSGLLYPLLRTVFQPEEDRHPWRGRRQPFDRPLLRLWDGQSGSQPDPNGRMRSREGRGRLDSFRSRKDSLTIHINHRNWTPTPYISFTDSSSEIESLARLRTRRGRGPFTLTVIDPDKRVRNGLPVLNVRDEMEEYNVPDPYASVEYNDHYICLWEVTADEFVGNWNYNDLIIHKNWLQEIIIPAFWRARQVMRVGGLSNLFNRLSLSTDASDSTNFSHEGFQSSTEELAWDFDDELENEHNDSDDAHYPLSDKSGSDKHDEGEEA</sequence>
<dbReference type="HOGENOM" id="CLU_079676_0_0_1"/>
<evidence type="ECO:0000313" key="4">
    <source>
        <dbReference type="Proteomes" id="UP000053328"/>
    </source>
</evidence>
<protein>
    <recommendedName>
        <fullName evidence="2">DUF7587 domain-containing protein</fullName>
    </recommendedName>
</protein>
<dbReference type="GeneID" id="27336637"/>
<reference evidence="3 4" key="1">
    <citation type="submission" date="2015-01" db="EMBL/GenBank/DDBJ databases">
        <title>The Genome Sequence of Exophiala spinifera CBS89968.</title>
        <authorList>
            <consortium name="The Broad Institute Genomics Platform"/>
            <person name="Cuomo C."/>
            <person name="de Hoog S."/>
            <person name="Gorbushina A."/>
            <person name="Stielow B."/>
            <person name="Teixiera M."/>
            <person name="Abouelleil A."/>
            <person name="Chapman S.B."/>
            <person name="Priest M."/>
            <person name="Young S.K."/>
            <person name="Wortman J."/>
            <person name="Nusbaum C."/>
            <person name="Birren B."/>
        </authorList>
    </citation>
    <scope>NUCLEOTIDE SEQUENCE [LARGE SCALE GENOMIC DNA]</scope>
    <source>
        <strain evidence="3 4">CBS 89968</strain>
    </source>
</reference>
<feature type="compositionally biased region" description="Basic and acidic residues" evidence="1">
    <location>
        <begin position="266"/>
        <end position="277"/>
    </location>
</feature>
<dbReference type="AlphaFoldDB" id="A0A0D1ZH65"/>
<evidence type="ECO:0000256" key="1">
    <source>
        <dbReference type="SAM" id="MobiDB-lite"/>
    </source>
</evidence>
<evidence type="ECO:0000259" key="2">
    <source>
        <dbReference type="Pfam" id="PF24494"/>
    </source>
</evidence>
<dbReference type="Proteomes" id="UP000053328">
    <property type="component" value="Unassembled WGS sequence"/>
</dbReference>
<organism evidence="3 4">
    <name type="scientific">Exophiala spinifera</name>
    <dbReference type="NCBI Taxonomy" id="91928"/>
    <lineage>
        <taxon>Eukaryota</taxon>
        <taxon>Fungi</taxon>
        <taxon>Dikarya</taxon>
        <taxon>Ascomycota</taxon>
        <taxon>Pezizomycotina</taxon>
        <taxon>Eurotiomycetes</taxon>
        <taxon>Chaetothyriomycetidae</taxon>
        <taxon>Chaetothyriales</taxon>
        <taxon>Herpotrichiellaceae</taxon>
        <taxon>Exophiala</taxon>
    </lineage>
</organism>
<dbReference type="OrthoDB" id="3483554at2759"/>
<dbReference type="RefSeq" id="XP_016232493.1">
    <property type="nucleotide sequence ID" value="XM_016383870.1"/>
</dbReference>
<proteinExistence type="predicted"/>
<dbReference type="VEuPathDB" id="FungiDB:PV08_09554"/>
<dbReference type="InterPro" id="IPR056009">
    <property type="entry name" value="DUF7587"/>
</dbReference>
<keyword evidence="4" id="KW-1185">Reference proteome</keyword>
<feature type="compositionally biased region" description="Basic and acidic residues" evidence="1">
    <location>
        <begin position="250"/>
        <end position="259"/>
    </location>
</feature>
<gene>
    <name evidence="3" type="ORF">PV08_09554</name>
</gene>
<name>A0A0D1ZH65_9EURO</name>
<dbReference type="EMBL" id="KN847498">
    <property type="protein sequence ID" value="KIW12277.1"/>
    <property type="molecule type" value="Genomic_DNA"/>
</dbReference>
<evidence type="ECO:0000313" key="3">
    <source>
        <dbReference type="EMBL" id="KIW12277.1"/>
    </source>
</evidence>